<organism evidence="5 6">
    <name type="scientific">Undibacterium griseum</name>
    <dbReference type="NCBI Taxonomy" id="2762295"/>
    <lineage>
        <taxon>Bacteria</taxon>
        <taxon>Pseudomonadati</taxon>
        <taxon>Pseudomonadota</taxon>
        <taxon>Betaproteobacteria</taxon>
        <taxon>Burkholderiales</taxon>
        <taxon>Oxalobacteraceae</taxon>
        <taxon>Undibacterium</taxon>
    </lineage>
</organism>
<dbReference type="InterPro" id="IPR014001">
    <property type="entry name" value="Helicase_ATP-bd"/>
</dbReference>
<comment type="caution">
    <text evidence="5">The sequence shown here is derived from an EMBL/GenBank/DDBJ whole genome shotgun (WGS) entry which is preliminary data.</text>
</comment>
<keyword evidence="6" id="KW-1185">Reference proteome</keyword>
<dbReference type="Pfam" id="PF00270">
    <property type="entry name" value="DEAD"/>
    <property type="match status" value="1"/>
</dbReference>
<dbReference type="Proteomes" id="UP000613113">
    <property type="component" value="Unassembled WGS sequence"/>
</dbReference>
<evidence type="ECO:0000259" key="3">
    <source>
        <dbReference type="PROSITE" id="PS51192"/>
    </source>
</evidence>
<dbReference type="Pfam" id="PF00271">
    <property type="entry name" value="Helicase_C"/>
    <property type="match status" value="1"/>
</dbReference>
<keyword evidence="5" id="KW-0347">Helicase</keyword>
<protein>
    <submittedName>
        <fullName evidence="5">DEAD/DEAH box helicase</fullName>
    </submittedName>
</protein>
<feature type="domain" description="Helicase C-terminal" evidence="4">
    <location>
        <begin position="994"/>
        <end position="1145"/>
    </location>
</feature>
<name>A0ABR6YKT3_9BURK</name>
<dbReference type="SUPFAM" id="SSF52540">
    <property type="entry name" value="P-loop containing nucleoside triphosphate hydrolases"/>
    <property type="match status" value="2"/>
</dbReference>
<keyword evidence="2" id="KW-0067">ATP-binding</keyword>
<sequence>MSQLAYRPYIRPLIREQQHRGVRSVLSLLGILNKPLRTTLANRLGGAPGSSGSLLADPVFEPTFSWTESDVTLESLNGTSLNKRLVNSLSSPPDKLKDEYTFPLSRHPFTHQLSSWEILSKPEPKSLVVTSGTGSGKTECFMIPILNRLANQSDSEGVLTGVRALFIYPLNALIASQQNRLDAWTDGFKGDLRYCLYTGQLEDQARGRTKEYQGQVIDRKSLRSSSPPMLITNATMLEYMLVRKEDEPILVQSQGKLEWIVLDEAHTYVGSQAAEMALLLRRTMIAFGVKPENVRFIATSATFSQDNDTAAKLQRFLADMAGIDTSQVEVVYGKRKVPSLPDANLPNELDILELSQIDTENETSNARFTKLVNNQVARQIRASFLGSNNHCAPQSLSRLRSLVTQKVLDTDTAIQWLDLLSGTRAQDGTPFLPLRIHLFHNVLSSVGACVNVNCSERGSDLIENPEWQFGAIYTDGSTKCKCSSPVLTLIQCTDCAEPFLKGYVSTRTYELRAAVDQDEDEFALNVDVSDEIDDEAESRFDIKNEILLCNAKHSDLVQNAYFDLNSKKLSDKPLSELAVSINLFTPMDDISCPCCGEKKHARQYRRIAVGAPFTLSTVIAGLLEFCPKDKDNANVLPSGGRKMISFTDSRQGTARTAVKIQQDSERGKVRSFIYHRLLSAQSGNNLTSEDSEFLDYFKQKEEKKEALSPPEKRMYADLLVKAGSGKSRTIAWGDMVQELSIDNSLQHFILDYYEKISPQNFRDGLGANTLAKLFLLREFARRPKHQNSLESMGIVRLVYPQLNAITKLPADWPNADINTWRGYLKILLDFYIRENSFVSVPPQFLHLMGARIRPKHLLAPTSQDTDTSRVKRWPQAKEGQSRYARPIALLLHAFNWEPNTEKIRIVNRILTDAWNDLNNYGLLKKNDDGYSLSFDEVHFQLIEKAGLCPFTRRFLDTDFMNLTPYLGVSKRLATVTEFFTIPVYDHAFNLNEEDIQRARNWLETDTDVLSLRDNGLWSDLHDRIVEGVQFFRTAEHSAQQSQKRLKQYEDGFKAGKINLLSCSTTMEMGVDIGGITIVAMNNVPPHPANYLQRAGRAGRRNETRSVAMTVCKQTPHDQSVFKDPIWPFKTKITVPEVSLRSEDLLQRHINSYLLSRWLKLIVKDTEALKLKCGAFFIAVDNISVCGRFMMWCHSISKNLSKDADTTQALLSLIKNTPFSRDDLSRIVHQTKEQIEILQKEWRETLAIMIEQQDKVFAGTKESNPAFKALSLQRKRLEDEYLLRELAESHFLPGYGFPTGLVSFDNQNITNFKDAHSEDRDDNRAKFRQLPSRDRATGIREYAPGAELVIDGLVYKSSGITLNWHAPASETDLKEAQLFKFAWHCKECGAAGSAMGVRPDFCDCCGKELLRERVKEYLVPSGFAVEFYGEPPHNDVSAPTFVPVQQPWLSLASSWMPLTNVANGSFRTSNSAHLFHHTSGASGNGFAICLECGRTEQMLSIADPKANLNEQFLPTIFRKNKTHSRLRGGKNEKGETICPGSENAWKIKQSVNLGHDSKTDAIELILSDPKTGLSLHDDVVAYSLAVGIRAALAAKIGIQVEELGCASREQRVADTSQVVSVIQIFDNRSGGYCSQANEILLSRDFWEAVRTELMCREDCGAACQHCLLSYDTRFSFEKLNRHAALSFLTDEWIDSYRIPANQCGFGESTRYESFDVAEAIHPEISKLSTKLVRLFLHDPIENWDFPSAEKLNSLLVACVHQNVKVELIGSIGLLSKLADSERFKLASLVSMGVAYGEVDANEMSLINFNLYICAQVETSNQITTWACSSQENLLPNNSWCDRDATTMYVKGMHPQIKAKRTYSHSEIIPTTGDTEIEIFDQINGPIIGFGKRFWTHLISQNAKLSELLNSQGDVLEVVEYSDRYLRNPLMIALLIETINELKQFPSGEVATIKVGVTTVSSNKIDTRPSTNCWDDWKDEKVRDQVLENAISYCGLDPKVEVHLGGTNSNVIHGRVLKLHFTSGATVSIRLDQGFAYWRFTGENRRKFPFAENIEIQVEAVANLTGAIAAPALVPTQIFVKLFK</sequence>
<feature type="domain" description="Helicase ATP-binding" evidence="3">
    <location>
        <begin position="118"/>
        <end position="321"/>
    </location>
</feature>
<dbReference type="InterPro" id="IPR011545">
    <property type="entry name" value="DEAD/DEAH_box_helicase_dom"/>
</dbReference>
<dbReference type="SMART" id="SM00487">
    <property type="entry name" value="DEXDc"/>
    <property type="match status" value="1"/>
</dbReference>
<evidence type="ECO:0000256" key="2">
    <source>
        <dbReference type="ARBA" id="ARBA00022840"/>
    </source>
</evidence>
<evidence type="ECO:0000313" key="5">
    <source>
        <dbReference type="EMBL" id="MBC3884508.1"/>
    </source>
</evidence>
<proteinExistence type="predicted"/>
<dbReference type="InterPro" id="IPR027417">
    <property type="entry name" value="P-loop_NTPase"/>
</dbReference>
<evidence type="ECO:0000259" key="4">
    <source>
        <dbReference type="PROSITE" id="PS51194"/>
    </source>
</evidence>
<dbReference type="RefSeq" id="WP_186862143.1">
    <property type="nucleotide sequence ID" value="NZ_JACOGC010000002.1"/>
</dbReference>
<dbReference type="SMART" id="SM00490">
    <property type="entry name" value="HELICc"/>
    <property type="match status" value="1"/>
</dbReference>
<dbReference type="PANTHER" id="PTHR47957:SF3">
    <property type="entry name" value="ATP-DEPENDENT HELICASE HRQ1"/>
    <property type="match status" value="1"/>
</dbReference>
<evidence type="ECO:0000313" key="6">
    <source>
        <dbReference type="Proteomes" id="UP000613113"/>
    </source>
</evidence>
<dbReference type="InterPro" id="IPR001650">
    <property type="entry name" value="Helicase_C-like"/>
</dbReference>
<reference evidence="5 6" key="1">
    <citation type="submission" date="2020-08" db="EMBL/GenBank/DDBJ databases">
        <title>Novel species isolated from subtropical streams in China.</title>
        <authorList>
            <person name="Lu H."/>
        </authorList>
    </citation>
    <scope>NUCLEOTIDE SEQUENCE [LARGE SCALE GENOMIC DNA]</scope>
    <source>
        <strain evidence="5 6">FT31W</strain>
    </source>
</reference>
<evidence type="ECO:0000256" key="1">
    <source>
        <dbReference type="ARBA" id="ARBA00022741"/>
    </source>
</evidence>
<dbReference type="PROSITE" id="PS51192">
    <property type="entry name" value="HELICASE_ATP_BIND_1"/>
    <property type="match status" value="1"/>
</dbReference>
<dbReference type="Gene3D" id="3.40.50.300">
    <property type="entry name" value="P-loop containing nucleotide triphosphate hydrolases"/>
    <property type="match status" value="2"/>
</dbReference>
<gene>
    <name evidence="5" type="ORF">H8K27_05125</name>
</gene>
<dbReference type="EMBL" id="JACOGC010000002">
    <property type="protein sequence ID" value="MBC3884508.1"/>
    <property type="molecule type" value="Genomic_DNA"/>
</dbReference>
<dbReference type="GO" id="GO:0004386">
    <property type="term" value="F:helicase activity"/>
    <property type="evidence" value="ECO:0007669"/>
    <property type="project" value="UniProtKB-KW"/>
</dbReference>
<accession>A0ABR6YKT3</accession>
<keyword evidence="1" id="KW-0547">Nucleotide-binding</keyword>
<dbReference type="PROSITE" id="PS51194">
    <property type="entry name" value="HELICASE_CTER"/>
    <property type="match status" value="1"/>
</dbReference>
<keyword evidence="5" id="KW-0378">Hydrolase</keyword>
<dbReference type="PANTHER" id="PTHR47957">
    <property type="entry name" value="ATP-DEPENDENT HELICASE HRQ1"/>
    <property type="match status" value="1"/>
</dbReference>